<sequence length="145" mass="14983">MGRELIGRVDDLSHDVEILQSSVVDFQDTVAALKGDLAGRRWWDRGDGGDHDREGGRDGDGKGGHPHFWRDETLESLWLSMEGVAPMGIGEGTTEGVAPTRGAEEVVTEGEASTGRGGSGSDGGGGPDGRGGGGGPGGREDARRD</sequence>
<accession>A0A8S0SJ50</accession>
<dbReference type="EMBL" id="CACTIH010005446">
    <property type="protein sequence ID" value="CAA2993156.1"/>
    <property type="molecule type" value="Genomic_DNA"/>
</dbReference>
<dbReference type="AlphaFoldDB" id="A0A8S0SJ50"/>
<dbReference type="Proteomes" id="UP000594638">
    <property type="component" value="Unassembled WGS sequence"/>
</dbReference>
<evidence type="ECO:0000313" key="3">
    <source>
        <dbReference type="Proteomes" id="UP000594638"/>
    </source>
</evidence>
<reference evidence="2 3" key="1">
    <citation type="submission" date="2019-12" db="EMBL/GenBank/DDBJ databases">
        <authorList>
            <person name="Alioto T."/>
            <person name="Alioto T."/>
            <person name="Gomez Garrido J."/>
        </authorList>
    </citation>
    <scope>NUCLEOTIDE SEQUENCE [LARGE SCALE GENOMIC DNA]</scope>
</reference>
<comment type="caution">
    <text evidence="2">The sequence shown here is derived from an EMBL/GenBank/DDBJ whole genome shotgun (WGS) entry which is preliminary data.</text>
</comment>
<organism evidence="2 3">
    <name type="scientific">Olea europaea subsp. europaea</name>
    <dbReference type="NCBI Taxonomy" id="158383"/>
    <lineage>
        <taxon>Eukaryota</taxon>
        <taxon>Viridiplantae</taxon>
        <taxon>Streptophyta</taxon>
        <taxon>Embryophyta</taxon>
        <taxon>Tracheophyta</taxon>
        <taxon>Spermatophyta</taxon>
        <taxon>Magnoliopsida</taxon>
        <taxon>eudicotyledons</taxon>
        <taxon>Gunneridae</taxon>
        <taxon>Pentapetalae</taxon>
        <taxon>asterids</taxon>
        <taxon>lamiids</taxon>
        <taxon>Lamiales</taxon>
        <taxon>Oleaceae</taxon>
        <taxon>Oleeae</taxon>
        <taxon>Olea</taxon>
    </lineage>
</organism>
<protein>
    <submittedName>
        <fullName evidence="2">Uncharacterized protein</fullName>
    </submittedName>
</protein>
<dbReference type="Gramene" id="OE9A039169T1">
    <property type="protein sequence ID" value="OE9A039169C1"/>
    <property type="gene ID" value="OE9A039169"/>
</dbReference>
<name>A0A8S0SJ50_OLEEU</name>
<evidence type="ECO:0000313" key="2">
    <source>
        <dbReference type="EMBL" id="CAA2993156.1"/>
    </source>
</evidence>
<keyword evidence="3" id="KW-1185">Reference proteome</keyword>
<feature type="compositionally biased region" description="Gly residues" evidence="1">
    <location>
        <begin position="115"/>
        <end position="137"/>
    </location>
</feature>
<evidence type="ECO:0000256" key="1">
    <source>
        <dbReference type="SAM" id="MobiDB-lite"/>
    </source>
</evidence>
<feature type="region of interest" description="Disordered" evidence="1">
    <location>
        <begin position="40"/>
        <end position="69"/>
    </location>
</feature>
<feature type="region of interest" description="Disordered" evidence="1">
    <location>
        <begin position="85"/>
        <end position="145"/>
    </location>
</feature>
<proteinExistence type="predicted"/>
<gene>
    <name evidence="2" type="ORF">OLEA9_A039169</name>
</gene>